<dbReference type="OrthoDB" id="2337140at2759"/>
<name>A0A8K0F275_BRALA</name>
<feature type="region of interest" description="Disordered" evidence="1">
    <location>
        <begin position="515"/>
        <end position="540"/>
    </location>
</feature>
<dbReference type="PANTHER" id="PTHR16155">
    <property type="entry name" value="DED DOMAIN-CONTAINING PROTEIN"/>
    <property type="match status" value="1"/>
</dbReference>
<gene>
    <name evidence="3" type="primary">SAMD9</name>
    <name evidence="3" type="ORF">BLAG_LOCUS23438</name>
</gene>
<feature type="compositionally biased region" description="Polar residues" evidence="1">
    <location>
        <begin position="70"/>
        <end position="81"/>
    </location>
</feature>
<evidence type="ECO:0000313" key="3">
    <source>
        <dbReference type="EMBL" id="CAH1271390.1"/>
    </source>
</evidence>
<dbReference type="GO" id="GO:0005737">
    <property type="term" value="C:cytoplasm"/>
    <property type="evidence" value="ECO:0007669"/>
    <property type="project" value="TreeGrafter"/>
</dbReference>
<feature type="domain" description="SAM" evidence="2">
    <location>
        <begin position="135"/>
        <end position="167"/>
    </location>
</feature>
<feature type="region of interest" description="Disordered" evidence="1">
    <location>
        <begin position="916"/>
        <end position="955"/>
    </location>
</feature>
<dbReference type="InterPro" id="IPR001660">
    <property type="entry name" value="SAM"/>
</dbReference>
<dbReference type="EMBL" id="OV696693">
    <property type="protein sequence ID" value="CAH1271390.1"/>
    <property type="molecule type" value="Genomic_DNA"/>
</dbReference>
<evidence type="ECO:0000259" key="2">
    <source>
        <dbReference type="PROSITE" id="PS50105"/>
    </source>
</evidence>
<dbReference type="SUPFAM" id="SSF47769">
    <property type="entry name" value="SAM/Pointed domain"/>
    <property type="match status" value="1"/>
</dbReference>
<dbReference type="AlphaFoldDB" id="A0A8K0F275"/>
<evidence type="ECO:0000256" key="1">
    <source>
        <dbReference type="SAM" id="MobiDB-lite"/>
    </source>
</evidence>
<sequence length="955" mass="110440">MGVDLATYRARIGSFRNPGPDSLNCWAEASCLLIWVVISQLMLKLAGDVEENPGPKHKTKSKVKKEDEPSTPSVAQCQTKPSKLLDSQPDVQDHKQKQSGPNESDALGVEENGCRASKEVDPQRQADVSSDWASWSVEDVATWLKRIGIKDQHVEALQEVEVDGQSLDKAKEFKKLLCVGEKTLEGFVHRILVANGPEYPKPSFDEFRDLYDFIVDIPFTAVFDFDAESTTNGLHKLYDCLMTEREDSTCNVRILEPDSFSKNIAMTSLDFYQDTNFPKEVCWIMSNGWINSNSNKREEPMDLQQWTEARGRGITEAMIKYTDPGINQEGRVLILSEGEQDWFRTKFEQLEVRNIPEISLEDMMSFNLFKEGFNEDYVRRTVSKYLDRVTPKERELISYIALLNVFLVDKSLPALLCDTFMPGGSKWEQKLSEAANILLMKVQDSQSSIGAYKVKHPKIAEETLNQAIHDRQALSLITEHFLKCSMFKERSFAVKYLMEMTDQIFKHRTWKQTSHQAERSKKKRPAVDVDPREEGDEERETFSALVQRIITQEDCEAATIYKEDDELASFDSEFRKLLLAKRKLQKYIELYIKYFGEYEATPPSYIRHPPDMCNWRRRKVICKNGNNFREVFQMAKDQKYDDLREIRKLLGQNEPKTCFDLQHLIAVMLALSRHESPEEAIMSYMEVVKLSEEFVQVYHDHDISRMKAFFYVTMLMWPRKEMLLEFNLTLFERYLGELSELGKSTLFYRGNQLQHGRASGFRPAKKVYFYLGKGLGLHAFIHVTHFSGDDRERGMIPFWESPQAKDLLRRVNGRLIEYNTIHAVNPFNPNKPIRVQLARPERERFVNRKPVNFILGFSWSGPLAFNVLDDHIQEETPEITESVIYELEEEAASASGGMDFGSSMVPSDYTGVQERFSPYSDHVHRPQDTRRPMPTYREPTGTPPQENSSTKRIRC</sequence>
<evidence type="ECO:0000313" key="4">
    <source>
        <dbReference type="Proteomes" id="UP000838412"/>
    </source>
</evidence>
<feature type="region of interest" description="Disordered" evidence="1">
    <location>
        <begin position="49"/>
        <end position="109"/>
    </location>
</feature>
<feature type="compositionally biased region" description="Polar residues" evidence="1">
    <location>
        <begin position="943"/>
        <end position="955"/>
    </location>
</feature>
<protein>
    <submittedName>
        <fullName evidence="3">SAMD9 protein</fullName>
    </submittedName>
</protein>
<dbReference type="PROSITE" id="PS50105">
    <property type="entry name" value="SAM_DOMAIN"/>
    <property type="match status" value="1"/>
</dbReference>
<feature type="compositionally biased region" description="Basic and acidic residues" evidence="1">
    <location>
        <begin position="921"/>
        <end position="931"/>
    </location>
</feature>
<organism evidence="3 4">
    <name type="scientific">Branchiostoma lanceolatum</name>
    <name type="common">Common lancelet</name>
    <name type="synonym">Amphioxus lanceolatum</name>
    <dbReference type="NCBI Taxonomy" id="7740"/>
    <lineage>
        <taxon>Eukaryota</taxon>
        <taxon>Metazoa</taxon>
        <taxon>Chordata</taxon>
        <taxon>Cephalochordata</taxon>
        <taxon>Leptocardii</taxon>
        <taxon>Amphioxiformes</taxon>
        <taxon>Branchiostomatidae</taxon>
        <taxon>Branchiostoma</taxon>
    </lineage>
</organism>
<reference evidence="3" key="1">
    <citation type="submission" date="2022-01" db="EMBL/GenBank/DDBJ databases">
        <authorList>
            <person name="Braso-Vives M."/>
        </authorList>
    </citation>
    <scope>NUCLEOTIDE SEQUENCE</scope>
</reference>
<dbReference type="Gene3D" id="1.10.150.50">
    <property type="entry name" value="Transcription Factor, Ets-1"/>
    <property type="match status" value="1"/>
</dbReference>
<accession>A0A8K0F275</accession>
<dbReference type="InterPro" id="IPR013761">
    <property type="entry name" value="SAM/pointed_sf"/>
</dbReference>
<proteinExistence type="predicted"/>
<dbReference type="PANTHER" id="PTHR16155:SF19">
    <property type="entry name" value="DED DOMAIN-CONTAINING PROTEIN"/>
    <property type="match status" value="1"/>
</dbReference>
<dbReference type="Proteomes" id="UP000838412">
    <property type="component" value="Chromosome 8"/>
</dbReference>
<keyword evidence="4" id="KW-1185">Reference proteome</keyword>